<dbReference type="Pfam" id="PF00175">
    <property type="entry name" value="NAD_binding_1"/>
    <property type="match status" value="1"/>
</dbReference>
<comment type="cofactor">
    <cofactor evidence="1">
        <name>FMN</name>
        <dbReference type="ChEBI" id="CHEBI:58210"/>
    </cofactor>
</comment>
<evidence type="ECO:0000256" key="8">
    <source>
        <dbReference type="ARBA" id="ARBA00023797"/>
    </source>
</evidence>
<dbReference type="InterPro" id="IPR017927">
    <property type="entry name" value="FAD-bd_FR_type"/>
</dbReference>
<dbReference type="AlphaFoldDB" id="A0A9P1H9X9"/>
<keyword evidence="4" id="KW-0288">FMN</keyword>
<comment type="cofactor">
    <cofactor evidence="2">
        <name>FAD</name>
        <dbReference type="ChEBI" id="CHEBI:57692"/>
    </cofactor>
</comment>
<dbReference type="InterPro" id="IPR023173">
    <property type="entry name" value="NADPH_Cyt_P450_Rdtase_alpha"/>
</dbReference>
<dbReference type="EMBL" id="CALLCH030000018">
    <property type="protein sequence ID" value="CAI4218717.1"/>
    <property type="molecule type" value="Genomic_DNA"/>
</dbReference>
<dbReference type="GO" id="GO:0050660">
    <property type="term" value="F:flavin adenine dinucleotide binding"/>
    <property type="evidence" value="ECO:0007669"/>
    <property type="project" value="TreeGrafter"/>
</dbReference>
<dbReference type="InterPro" id="IPR029039">
    <property type="entry name" value="Flavoprotein-like_sf"/>
</dbReference>
<dbReference type="InterPro" id="IPR017938">
    <property type="entry name" value="Riboflavin_synthase-like_b-brl"/>
</dbReference>
<dbReference type="InterPro" id="IPR001433">
    <property type="entry name" value="OxRdtase_FAD/NAD-bd"/>
</dbReference>
<feature type="domain" description="Flavodoxin-like" evidence="10">
    <location>
        <begin position="78"/>
        <end position="269"/>
    </location>
</feature>
<evidence type="ECO:0000256" key="5">
    <source>
        <dbReference type="ARBA" id="ARBA00022827"/>
    </source>
</evidence>
<dbReference type="PANTHER" id="PTHR19384">
    <property type="entry name" value="NITRIC OXIDE SYNTHASE-RELATED"/>
    <property type="match status" value="1"/>
</dbReference>
<reference evidence="12" key="1">
    <citation type="submission" date="2022-11" db="EMBL/GenBank/DDBJ databases">
        <authorList>
            <person name="Scott C."/>
            <person name="Bruce N."/>
        </authorList>
    </citation>
    <scope>NUCLEOTIDE SEQUENCE</scope>
</reference>
<evidence type="ECO:0000256" key="3">
    <source>
        <dbReference type="ARBA" id="ARBA00022630"/>
    </source>
</evidence>
<dbReference type="Pfam" id="PF00258">
    <property type="entry name" value="Flavodoxin_1"/>
    <property type="match status" value="1"/>
</dbReference>
<evidence type="ECO:0000256" key="7">
    <source>
        <dbReference type="ARBA" id="ARBA00023002"/>
    </source>
</evidence>
<dbReference type="GO" id="GO:0003958">
    <property type="term" value="F:NADPH-hemoprotein reductase activity"/>
    <property type="evidence" value="ECO:0007669"/>
    <property type="project" value="UniProtKB-EC"/>
</dbReference>
<dbReference type="Gene3D" id="3.40.50.360">
    <property type="match status" value="1"/>
</dbReference>
<dbReference type="InterPro" id="IPR039261">
    <property type="entry name" value="FNR_nucleotide-bd"/>
</dbReference>
<dbReference type="GO" id="GO:0010181">
    <property type="term" value="F:FMN binding"/>
    <property type="evidence" value="ECO:0007669"/>
    <property type="project" value="InterPro"/>
</dbReference>
<name>A0A9P1H9X9_9PEZI</name>
<keyword evidence="5" id="KW-0274">FAD</keyword>
<accession>A0A9P1H9X9</accession>
<dbReference type="EC" id="1.6.2.4" evidence="8"/>
<evidence type="ECO:0000259" key="10">
    <source>
        <dbReference type="PROSITE" id="PS50902"/>
    </source>
</evidence>
<evidence type="ECO:0000259" key="11">
    <source>
        <dbReference type="PROSITE" id="PS51384"/>
    </source>
</evidence>
<proteinExistence type="predicted"/>
<dbReference type="InterPro" id="IPR003097">
    <property type="entry name" value="CysJ-like_FAD-binding"/>
</dbReference>
<feature type="transmembrane region" description="Helical" evidence="9">
    <location>
        <begin position="20"/>
        <end position="36"/>
    </location>
</feature>
<keyword evidence="6" id="KW-0521">NADP</keyword>
<evidence type="ECO:0000313" key="12">
    <source>
        <dbReference type="EMBL" id="CAI4218717.1"/>
    </source>
</evidence>
<dbReference type="Gene3D" id="3.40.50.80">
    <property type="entry name" value="Nucleotide-binding domain of ferredoxin-NADP reductase (FNR) module"/>
    <property type="match status" value="1"/>
</dbReference>
<protein>
    <recommendedName>
        <fullName evidence="8">NADPH--hemoprotein reductase</fullName>
        <ecNumber evidence="8">1.6.2.4</ecNumber>
    </recommendedName>
</protein>
<keyword evidence="13" id="KW-1185">Reference proteome</keyword>
<dbReference type="Pfam" id="PF00667">
    <property type="entry name" value="FAD_binding_1"/>
    <property type="match status" value="2"/>
</dbReference>
<dbReference type="InterPro" id="IPR001094">
    <property type="entry name" value="Flavdoxin-like"/>
</dbReference>
<organism evidence="12 13">
    <name type="scientific">Parascedosporium putredinis</name>
    <dbReference type="NCBI Taxonomy" id="1442378"/>
    <lineage>
        <taxon>Eukaryota</taxon>
        <taxon>Fungi</taxon>
        <taxon>Dikarya</taxon>
        <taxon>Ascomycota</taxon>
        <taxon>Pezizomycotina</taxon>
        <taxon>Sordariomycetes</taxon>
        <taxon>Hypocreomycetidae</taxon>
        <taxon>Microascales</taxon>
        <taxon>Microascaceae</taxon>
        <taxon>Parascedosporium</taxon>
    </lineage>
</organism>
<keyword evidence="3" id="KW-0285">Flavoprotein</keyword>
<dbReference type="SUPFAM" id="SSF52343">
    <property type="entry name" value="Ferredoxin reductase-like, C-terminal NADP-linked domain"/>
    <property type="match status" value="1"/>
</dbReference>
<dbReference type="Gene3D" id="1.20.990.10">
    <property type="entry name" value="NADPH-cytochrome p450 Reductase, Chain A, domain 3"/>
    <property type="match status" value="1"/>
</dbReference>
<dbReference type="SUPFAM" id="SSF52218">
    <property type="entry name" value="Flavoproteins"/>
    <property type="match status" value="1"/>
</dbReference>
<dbReference type="PROSITE" id="PS51384">
    <property type="entry name" value="FAD_FR"/>
    <property type="match status" value="1"/>
</dbReference>
<feature type="domain" description="FAD-binding FR-type" evidence="11">
    <location>
        <begin position="210"/>
        <end position="452"/>
    </location>
</feature>
<evidence type="ECO:0000256" key="4">
    <source>
        <dbReference type="ARBA" id="ARBA00022643"/>
    </source>
</evidence>
<dbReference type="Gene3D" id="2.40.30.10">
    <property type="entry name" value="Translation factors"/>
    <property type="match status" value="1"/>
</dbReference>
<evidence type="ECO:0000256" key="6">
    <source>
        <dbReference type="ARBA" id="ARBA00022857"/>
    </source>
</evidence>
<dbReference type="Proteomes" id="UP000838763">
    <property type="component" value="Unassembled WGS sequence"/>
</dbReference>
<evidence type="ECO:0000313" key="13">
    <source>
        <dbReference type="Proteomes" id="UP000838763"/>
    </source>
</evidence>
<dbReference type="PRINTS" id="PR00371">
    <property type="entry name" value="FPNCR"/>
</dbReference>
<keyword evidence="9" id="KW-0472">Membrane</keyword>
<keyword evidence="7" id="KW-0560">Oxidoreductase</keyword>
<dbReference type="OrthoDB" id="1856718at2759"/>
<dbReference type="InterPro" id="IPR008254">
    <property type="entry name" value="Flavodoxin/NO_synth"/>
</dbReference>
<dbReference type="SUPFAM" id="SSF63380">
    <property type="entry name" value="Riboflavin synthase domain-like"/>
    <property type="match status" value="1"/>
</dbReference>
<keyword evidence="9" id="KW-0812">Transmembrane</keyword>
<keyword evidence="9" id="KW-1133">Transmembrane helix</keyword>
<evidence type="ECO:0000256" key="9">
    <source>
        <dbReference type="SAM" id="Phobius"/>
    </source>
</evidence>
<dbReference type="GO" id="GO:0005829">
    <property type="term" value="C:cytosol"/>
    <property type="evidence" value="ECO:0007669"/>
    <property type="project" value="TreeGrafter"/>
</dbReference>
<dbReference type="PRINTS" id="PR00369">
    <property type="entry name" value="FLAVODOXIN"/>
</dbReference>
<dbReference type="InterPro" id="IPR001709">
    <property type="entry name" value="Flavoprot_Pyr_Nucl_cyt_Rdtase"/>
</dbReference>
<evidence type="ECO:0000256" key="1">
    <source>
        <dbReference type="ARBA" id="ARBA00001917"/>
    </source>
</evidence>
<dbReference type="PROSITE" id="PS50902">
    <property type="entry name" value="FLAVODOXIN_LIKE"/>
    <property type="match status" value="1"/>
</dbReference>
<comment type="caution">
    <text evidence="12">The sequence shown here is derived from an EMBL/GenBank/DDBJ whole genome shotgun (WGS) entry which is preliminary data.</text>
</comment>
<gene>
    <name evidence="12" type="ORF">PPNO1_LOCUS8293</name>
</gene>
<evidence type="ECO:0000256" key="2">
    <source>
        <dbReference type="ARBA" id="ARBA00001974"/>
    </source>
</evidence>
<sequence>MASSRMLQAVNLSSTTAEYGSLFLAAIGLGTIAYLYRDSLSCSLRRLVNNDAGCRVPKQDLANSRCIVRRMQLQSANCVVFFGSQSGNAQDMATKIAREAQSRYGLTVLVADLDDYDYDGLHAWPADALAVFVLASYGDGEPTDNAQRFFDFMAVEQQPPLTGTHPCGACAEEMGLVQKQTTPETSCKVSELPNFSGQSHNGQHGVQGQYTPVLASFTKAYSLSTGDRACLHMELDLSPTGLRYETGDHLGIIPPNADQEVDRFLRVFGLTEKRHTVIEISPASGSQAPVPSPTTYDAALRYYLEINAPYRGSTSVRWPGKDKQVFAKATQDQYYNLASFIENLFPEDPVLAVPFATLVDGIPKLRHRFYSISSSPRVDPAKLSITTVVESVAISGPAAWVYVRKSSFRLTDDASPILMIGPGTGVAPFRAFVQERSALAEAGKPVGNMTLVFGCRRDPDDFLYKDEWKAYKQALGDRFTLLTAFSRQSSRKVYVQDVLRQQAALVSHILEHGRVYVCGDVRMAHGVQATLAEILCRCLSITPGEADRRIVHMRGANRYQEDVW</sequence>
<dbReference type="PANTHER" id="PTHR19384:SF17">
    <property type="entry name" value="NADPH--CYTOCHROME P450 REDUCTASE"/>
    <property type="match status" value="1"/>
</dbReference>